<dbReference type="SUPFAM" id="SSF54427">
    <property type="entry name" value="NTF2-like"/>
    <property type="match status" value="1"/>
</dbReference>
<dbReference type="Proteomes" id="UP001597525">
    <property type="component" value="Unassembled WGS sequence"/>
</dbReference>
<dbReference type="EMBL" id="JBHUPB010000003">
    <property type="protein sequence ID" value="MFD2966377.1"/>
    <property type="molecule type" value="Genomic_DNA"/>
</dbReference>
<dbReference type="Pfam" id="PF14534">
    <property type="entry name" value="DUF4440"/>
    <property type="match status" value="1"/>
</dbReference>
<name>A0ABW6BBN2_9SPHI</name>
<dbReference type="InterPro" id="IPR027843">
    <property type="entry name" value="DUF4440"/>
</dbReference>
<reference evidence="3" key="1">
    <citation type="journal article" date="2019" name="Int. J. Syst. Evol. Microbiol.">
        <title>The Global Catalogue of Microorganisms (GCM) 10K type strain sequencing project: providing services to taxonomists for standard genome sequencing and annotation.</title>
        <authorList>
            <consortium name="The Broad Institute Genomics Platform"/>
            <consortium name="The Broad Institute Genome Sequencing Center for Infectious Disease"/>
            <person name="Wu L."/>
            <person name="Ma J."/>
        </authorList>
    </citation>
    <scope>NUCLEOTIDE SEQUENCE [LARGE SCALE GENOMIC DNA]</scope>
    <source>
        <strain evidence="3">KCTC 22814</strain>
    </source>
</reference>
<evidence type="ECO:0000313" key="3">
    <source>
        <dbReference type="Proteomes" id="UP001597525"/>
    </source>
</evidence>
<proteinExistence type="predicted"/>
<evidence type="ECO:0000259" key="1">
    <source>
        <dbReference type="Pfam" id="PF14534"/>
    </source>
</evidence>
<organism evidence="2 3">
    <name type="scientific">Sphingobacterium bambusae</name>
    <dbReference type="NCBI Taxonomy" id="662858"/>
    <lineage>
        <taxon>Bacteria</taxon>
        <taxon>Pseudomonadati</taxon>
        <taxon>Bacteroidota</taxon>
        <taxon>Sphingobacteriia</taxon>
        <taxon>Sphingobacteriales</taxon>
        <taxon>Sphingobacteriaceae</taxon>
        <taxon>Sphingobacterium</taxon>
    </lineage>
</organism>
<dbReference type="Gene3D" id="3.10.450.50">
    <property type="match status" value="1"/>
</dbReference>
<gene>
    <name evidence="2" type="ORF">ACFS7Y_03215</name>
</gene>
<keyword evidence="3" id="KW-1185">Reference proteome</keyword>
<dbReference type="RefSeq" id="WP_320184166.1">
    <property type="nucleotide sequence ID" value="NZ_CP138332.1"/>
</dbReference>
<dbReference type="InterPro" id="IPR032710">
    <property type="entry name" value="NTF2-like_dom_sf"/>
</dbReference>
<protein>
    <submittedName>
        <fullName evidence="2">Nuclear transport factor 2 family protein</fullName>
    </submittedName>
</protein>
<evidence type="ECO:0000313" key="2">
    <source>
        <dbReference type="EMBL" id="MFD2966377.1"/>
    </source>
</evidence>
<sequence>MKNTYILLLFALVQSSCSNVGQTAQPPSCELRKTDVLDALESFRLALLHPTEEQLLELTDAKLTYGHSSGFVEDRSSFIHSLVSKKFVFTALQFSDVSMELAGCTAIVRHQLHGQSADEGKPPGQVKLHVVLVWHKDQEGLRLLARQAVKL</sequence>
<feature type="domain" description="DUF4440" evidence="1">
    <location>
        <begin position="41"/>
        <end position="139"/>
    </location>
</feature>
<accession>A0ABW6BBN2</accession>
<comment type="caution">
    <text evidence="2">The sequence shown here is derived from an EMBL/GenBank/DDBJ whole genome shotgun (WGS) entry which is preliminary data.</text>
</comment>